<sequence length="100" mass="10659">MRLILSRKGFDSSAGGTPSLIMPDGRMISLPIPAGAKYQKLGMLNIEGVDIGGILEDLTNGGINAATTVHIDPDLCATYMTRKEGASNMSEVYWLSTLDN</sequence>
<accession>Q2SEU8</accession>
<keyword evidence="3" id="KW-1185">Reference proteome</keyword>
<dbReference type="InterPro" id="IPR041135">
    <property type="entry name" value="Nmad3"/>
</dbReference>
<feature type="domain" description="Nucleotide modification associated" evidence="1">
    <location>
        <begin position="2"/>
        <end position="80"/>
    </location>
</feature>
<organism evidence="2 3">
    <name type="scientific">Hahella chejuensis (strain KCTC 2396)</name>
    <dbReference type="NCBI Taxonomy" id="349521"/>
    <lineage>
        <taxon>Bacteria</taxon>
        <taxon>Pseudomonadati</taxon>
        <taxon>Pseudomonadota</taxon>
        <taxon>Gammaproteobacteria</taxon>
        <taxon>Oceanospirillales</taxon>
        <taxon>Hahellaceae</taxon>
        <taxon>Hahella</taxon>
    </lineage>
</organism>
<dbReference type="OrthoDB" id="9772090at2"/>
<dbReference type="RefSeq" id="WP_011397893.1">
    <property type="nucleotide sequence ID" value="NC_007645.1"/>
</dbReference>
<evidence type="ECO:0000259" key="1">
    <source>
        <dbReference type="Pfam" id="PF18754"/>
    </source>
</evidence>
<name>Q2SEU8_HAHCH</name>
<proteinExistence type="predicted"/>
<gene>
    <name evidence="2" type="ordered locus">HCH_04116</name>
</gene>
<protein>
    <recommendedName>
        <fullName evidence="1">Nucleotide modification associated domain-containing protein</fullName>
    </recommendedName>
</protein>
<dbReference type="Proteomes" id="UP000000238">
    <property type="component" value="Chromosome"/>
</dbReference>
<reference evidence="2 3" key="1">
    <citation type="journal article" date="2005" name="Nucleic Acids Res.">
        <title>Genomic blueprint of Hahella chejuensis, a marine microbe producing an algicidal agent.</title>
        <authorList>
            <person name="Jeong H."/>
            <person name="Yim J.H."/>
            <person name="Lee C."/>
            <person name="Choi S.-H."/>
            <person name="Park Y.K."/>
            <person name="Yoon S.H."/>
            <person name="Hur C.-G."/>
            <person name="Kang H.-Y."/>
            <person name="Kim D."/>
            <person name="Lee H.H."/>
            <person name="Park K.H."/>
            <person name="Park S.-H."/>
            <person name="Park H.-S."/>
            <person name="Lee H.K."/>
            <person name="Oh T.K."/>
            <person name="Kim J.F."/>
        </authorList>
    </citation>
    <scope>NUCLEOTIDE SEQUENCE [LARGE SCALE GENOMIC DNA]</scope>
    <source>
        <strain evidence="2 3">KCTC 2396</strain>
    </source>
</reference>
<dbReference type="AlphaFoldDB" id="Q2SEU8"/>
<dbReference type="EMBL" id="CP000155">
    <property type="protein sequence ID" value="ABC30826.1"/>
    <property type="molecule type" value="Genomic_DNA"/>
</dbReference>
<dbReference type="HOGENOM" id="CLU_2301886_0_0_6"/>
<evidence type="ECO:0000313" key="2">
    <source>
        <dbReference type="EMBL" id="ABC30826.1"/>
    </source>
</evidence>
<dbReference type="Pfam" id="PF18754">
    <property type="entry name" value="Nmad3"/>
    <property type="match status" value="1"/>
</dbReference>
<evidence type="ECO:0000313" key="3">
    <source>
        <dbReference type="Proteomes" id="UP000000238"/>
    </source>
</evidence>
<dbReference type="eggNOG" id="ENOG502Z8V1">
    <property type="taxonomic scope" value="Bacteria"/>
</dbReference>
<dbReference type="KEGG" id="hch:HCH_04116"/>